<dbReference type="PANTHER" id="PTHR30404:SF0">
    <property type="entry name" value="N-ACETYLMURAMOYL-L-ALANINE AMIDASE AMIC"/>
    <property type="match status" value="1"/>
</dbReference>
<feature type="signal peptide" evidence="5">
    <location>
        <begin position="1"/>
        <end position="39"/>
    </location>
</feature>
<protein>
    <recommendedName>
        <fullName evidence="2">N-acetylmuramoyl-L-alanine amidase</fullName>
        <ecNumber evidence="2">3.5.1.28</ecNumber>
    </recommendedName>
</protein>
<feature type="chain" id="PRO_5047159666" description="N-acetylmuramoyl-L-alanine amidase" evidence="5">
    <location>
        <begin position="40"/>
        <end position="452"/>
    </location>
</feature>
<feature type="domain" description="MurNAc-LAA" evidence="6">
    <location>
        <begin position="292"/>
        <end position="443"/>
    </location>
</feature>
<keyword evidence="5" id="KW-0732">Signal</keyword>
<dbReference type="SMART" id="SM00646">
    <property type="entry name" value="Ami_3"/>
    <property type="match status" value="1"/>
</dbReference>
<organism evidence="7 8">
    <name type="scientific">Nitrospira defluvii</name>
    <dbReference type="NCBI Taxonomy" id="330214"/>
    <lineage>
        <taxon>Bacteria</taxon>
        <taxon>Pseudomonadati</taxon>
        <taxon>Nitrospirota</taxon>
        <taxon>Nitrospiria</taxon>
        <taxon>Nitrospirales</taxon>
        <taxon>Nitrospiraceae</taxon>
        <taxon>Nitrospira</taxon>
    </lineage>
</organism>
<name>A0ABM8SCE7_9BACT</name>
<evidence type="ECO:0000256" key="2">
    <source>
        <dbReference type="ARBA" id="ARBA00011901"/>
    </source>
</evidence>
<dbReference type="EMBL" id="CAJNBJ010000021">
    <property type="protein sequence ID" value="CAE6801232.1"/>
    <property type="molecule type" value="Genomic_DNA"/>
</dbReference>
<evidence type="ECO:0000256" key="5">
    <source>
        <dbReference type="SAM" id="SignalP"/>
    </source>
</evidence>
<evidence type="ECO:0000256" key="4">
    <source>
        <dbReference type="SAM" id="MobiDB-lite"/>
    </source>
</evidence>
<dbReference type="Gene3D" id="3.40.630.40">
    <property type="entry name" value="Zn-dependent exopeptidases"/>
    <property type="match status" value="1"/>
</dbReference>
<gene>
    <name evidence="7" type="ORF">NSPZN2_80073</name>
</gene>
<dbReference type="PANTHER" id="PTHR30404">
    <property type="entry name" value="N-ACETYLMURAMOYL-L-ALANINE AMIDASE"/>
    <property type="match status" value="1"/>
</dbReference>
<dbReference type="Gene3D" id="2.60.40.3500">
    <property type="match status" value="1"/>
</dbReference>
<evidence type="ECO:0000256" key="3">
    <source>
        <dbReference type="ARBA" id="ARBA00022801"/>
    </source>
</evidence>
<dbReference type="SUPFAM" id="SSF53187">
    <property type="entry name" value="Zn-dependent exopeptidases"/>
    <property type="match status" value="1"/>
</dbReference>
<dbReference type="InterPro" id="IPR002508">
    <property type="entry name" value="MurNAc-LAA_cat"/>
</dbReference>
<keyword evidence="8" id="KW-1185">Reference proteome</keyword>
<proteinExistence type="predicted"/>
<dbReference type="InterPro" id="IPR021731">
    <property type="entry name" value="AMIN_dom"/>
</dbReference>
<feature type="compositionally biased region" description="Low complexity" evidence="4">
    <location>
        <begin position="191"/>
        <end position="203"/>
    </location>
</feature>
<dbReference type="Pfam" id="PF01520">
    <property type="entry name" value="Amidase_3"/>
    <property type="match status" value="1"/>
</dbReference>
<dbReference type="Proteomes" id="UP000675880">
    <property type="component" value="Unassembled WGS sequence"/>
</dbReference>
<keyword evidence="3" id="KW-0378">Hydrolase</keyword>
<dbReference type="InterPro" id="IPR050695">
    <property type="entry name" value="N-acetylmuramoyl_amidase_3"/>
</dbReference>
<sequence length="452" mass="49813">MVPSRWESPLLPSISLLLRTCLLLTVAWCLAATMSVANAEVPVEPAWPDVPHFSAELSSPHFLLIKQEKAGSTRYPLVVRDLRTWSTPDGTRLVLDLNHKASFTESYLRNPDRVVIEVSNAILGKSSRQRVSGGTIPQSFHIAQSRPRIVTITLPRTQGLKYKAFALTNPDRLVIDLYHKAKDQIRQIGETSSTSPSAPAVALPTPPTIPSPTVTEPVRPTAPKPANPTQTIVIDPGHGGKDPGTIGQHGTTEKDVTLKVGLLLKDLLATLPNTRVLMTRDRDAFIELEDRAKFANGKDADLFISIHVNSHPHKGVRGLEIYHFGEAKDQRALEVAARENGTPLNSTGVGWEYIVADLLTSKKIEHSQELAWTAKQAMVTNLNGRYSTIDHGVKTAPFYVLRFTTMPSILAEIAFMSNPAEEEQMRSQPFLAHIAESIFEGVKTYLRTTPSR</sequence>
<feature type="region of interest" description="Disordered" evidence="4">
    <location>
        <begin position="188"/>
        <end position="252"/>
    </location>
</feature>
<evidence type="ECO:0000313" key="8">
    <source>
        <dbReference type="Proteomes" id="UP000675880"/>
    </source>
</evidence>
<accession>A0ABM8SCE7</accession>
<evidence type="ECO:0000259" key="6">
    <source>
        <dbReference type="SMART" id="SM00646"/>
    </source>
</evidence>
<dbReference type="Pfam" id="PF11741">
    <property type="entry name" value="AMIN"/>
    <property type="match status" value="1"/>
</dbReference>
<comment type="caution">
    <text evidence="7">The sequence shown here is derived from an EMBL/GenBank/DDBJ whole genome shotgun (WGS) entry which is preliminary data.</text>
</comment>
<evidence type="ECO:0000256" key="1">
    <source>
        <dbReference type="ARBA" id="ARBA00001561"/>
    </source>
</evidence>
<comment type="catalytic activity">
    <reaction evidence="1">
        <text>Hydrolyzes the link between N-acetylmuramoyl residues and L-amino acid residues in certain cell-wall glycopeptides.</text>
        <dbReference type="EC" id="3.5.1.28"/>
    </reaction>
</comment>
<reference evidence="7 8" key="1">
    <citation type="submission" date="2021-02" db="EMBL/GenBank/DDBJ databases">
        <authorList>
            <person name="Han P."/>
        </authorList>
    </citation>
    <scope>NUCLEOTIDE SEQUENCE [LARGE SCALE GENOMIC DNA]</scope>
    <source>
        <strain evidence="7">Candidatus Nitrospira sp. ZN2</strain>
    </source>
</reference>
<dbReference type="CDD" id="cd02696">
    <property type="entry name" value="MurNAc-LAA"/>
    <property type="match status" value="1"/>
</dbReference>
<evidence type="ECO:0000313" key="7">
    <source>
        <dbReference type="EMBL" id="CAE6801232.1"/>
    </source>
</evidence>
<dbReference type="EC" id="3.5.1.28" evidence="2"/>